<sequence>MNKQDLRSKIKEMENKNREESAPAVASKALVSFDSWFHQRKDKIARCHHKEIIAADFKARGVKDEASVEDFDKALELYGIKL</sequence>
<organism evidence="2">
    <name type="scientific">uncultured Caudovirales phage</name>
    <dbReference type="NCBI Taxonomy" id="2100421"/>
    <lineage>
        <taxon>Viruses</taxon>
        <taxon>Duplodnaviria</taxon>
        <taxon>Heunggongvirae</taxon>
        <taxon>Uroviricota</taxon>
        <taxon>Caudoviricetes</taxon>
        <taxon>Peduoviridae</taxon>
        <taxon>Maltschvirus</taxon>
        <taxon>Maltschvirus maltsch</taxon>
    </lineage>
</organism>
<reference evidence="2" key="1">
    <citation type="submission" date="2020-04" db="EMBL/GenBank/DDBJ databases">
        <authorList>
            <person name="Chiriac C."/>
            <person name="Salcher M."/>
            <person name="Ghai R."/>
            <person name="Kavagutti S V."/>
        </authorList>
    </citation>
    <scope>NUCLEOTIDE SEQUENCE</scope>
</reference>
<proteinExistence type="predicted"/>
<accession>A0A6J5KXE1</accession>
<dbReference type="EMBL" id="LR796189">
    <property type="protein sequence ID" value="CAB4125736.1"/>
    <property type="molecule type" value="Genomic_DNA"/>
</dbReference>
<evidence type="ECO:0000256" key="1">
    <source>
        <dbReference type="SAM" id="MobiDB-lite"/>
    </source>
</evidence>
<name>A0A6J5KXE1_9CAUD</name>
<protein>
    <submittedName>
        <fullName evidence="2">Uncharacterized protein</fullName>
    </submittedName>
</protein>
<gene>
    <name evidence="2" type="ORF">UFOVP53_213</name>
</gene>
<evidence type="ECO:0000313" key="2">
    <source>
        <dbReference type="EMBL" id="CAB4125736.1"/>
    </source>
</evidence>
<feature type="region of interest" description="Disordered" evidence="1">
    <location>
        <begin position="1"/>
        <end position="21"/>
    </location>
</feature>